<protein>
    <recommendedName>
        <fullName evidence="4">Transmembrane protein</fullName>
    </recommendedName>
</protein>
<keyword evidence="1" id="KW-0472">Membrane</keyword>
<dbReference type="HOGENOM" id="CLU_2993436_0_0_6"/>
<sequence>MFHLSAPTSGTFFLSLLLGGLGVAAKLHYIPALVPYAFWLVCAGLVVLLLGNLLKSL</sequence>
<evidence type="ECO:0000313" key="2">
    <source>
        <dbReference type="EMBL" id="AER56964.1"/>
    </source>
</evidence>
<reference evidence="2 3" key="1">
    <citation type="journal article" date="2012" name="J. Bacteriol.">
        <title>Complete Genome Sequence of the BTEX-Degrading Bacterium Pseudoxanthomonas spadix BD-a59.</title>
        <authorList>
            <person name="Lee S.H."/>
            <person name="Jin H.M."/>
            <person name="Lee H.J."/>
            <person name="Kim J.M."/>
            <person name="Jeon C.O."/>
        </authorList>
    </citation>
    <scope>NUCLEOTIDE SEQUENCE [LARGE SCALE GENOMIC DNA]</scope>
    <source>
        <strain evidence="2 3">BD-a59</strain>
    </source>
</reference>
<feature type="transmembrane region" description="Helical" evidence="1">
    <location>
        <begin position="34"/>
        <end position="54"/>
    </location>
</feature>
<evidence type="ECO:0008006" key="4">
    <source>
        <dbReference type="Google" id="ProtNLM"/>
    </source>
</evidence>
<dbReference type="AlphaFoldDB" id="G7UQG1"/>
<proteinExistence type="predicted"/>
<evidence type="ECO:0000313" key="3">
    <source>
        <dbReference type="Proteomes" id="UP000005870"/>
    </source>
</evidence>
<keyword evidence="1" id="KW-0812">Transmembrane</keyword>
<dbReference type="KEGG" id="psd:DSC_11600"/>
<evidence type="ECO:0000256" key="1">
    <source>
        <dbReference type="SAM" id="Phobius"/>
    </source>
</evidence>
<dbReference type="EMBL" id="CP003093">
    <property type="protein sequence ID" value="AER56964.1"/>
    <property type="molecule type" value="Genomic_DNA"/>
</dbReference>
<gene>
    <name evidence="2" type="ordered locus">DSC_11600</name>
</gene>
<keyword evidence="3" id="KW-1185">Reference proteome</keyword>
<keyword evidence="1" id="KW-1133">Transmembrane helix</keyword>
<dbReference type="RefSeq" id="WP_014161137.1">
    <property type="nucleotide sequence ID" value="NC_016147.2"/>
</dbReference>
<dbReference type="Proteomes" id="UP000005870">
    <property type="component" value="Chromosome"/>
</dbReference>
<organism evidence="2 3">
    <name type="scientific">Pseudoxanthomonas spadix (strain BD-a59)</name>
    <dbReference type="NCBI Taxonomy" id="1045855"/>
    <lineage>
        <taxon>Bacteria</taxon>
        <taxon>Pseudomonadati</taxon>
        <taxon>Pseudomonadota</taxon>
        <taxon>Gammaproteobacteria</taxon>
        <taxon>Lysobacterales</taxon>
        <taxon>Lysobacteraceae</taxon>
        <taxon>Pseudoxanthomonas</taxon>
    </lineage>
</organism>
<accession>G7UQG1</accession>
<name>G7UQG1_PSEUP</name>